<dbReference type="EMBL" id="JAFBBK010000001">
    <property type="protein sequence ID" value="MBM7413699.1"/>
    <property type="molecule type" value="Genomic_DNA"/>
</dbReference>
<feature type="region of interest" description="Disordered" evidence="1">
    <location>
        <begin position="292"/>
        <end position="343"/>
    </location>
</feature>
<sequence>MYDATGSVGVLVSTKVEAQASFTRTVAASCSYIREESRRPAVLGPGGVFDADAAEACAVAEVASALSVSTGTVTEWLFLTRTARPAVLEAFDAGRLAYAAFRTVCRSLAGFPNATEALLQRVVAAASRCTPGAVAAAIDRILADFDAEWHRIARERAALERAATVRKLPRDQAELKIRGPAEKVAGMLRAIAAAARGVTDPTSLPARLFDGRSRDHDRHTSAVRLRRRELRPRDVAGRTGRSCRHRPRRRHGSRVGRGTRPPRGLGTGTSRCGPHDRRGCDLAGDHHRRRGHCTAGGVQLPVPAARPSDRLRTTGPAGADHRARSPPHPTHAGRLDPHHGETG</sequence>
<organism evidence="2 3">
    <name type="scientific">Rhodococcoides corynebacterioides</name>
    <dbReference type="NCBI Taxonomy" id="53972"/>
    <lineage>
        <taxon>Bacteria</taxon>
        <taxon>Bacillati</taxon>
        <taxon>Actinomycetota</taxon>
        <taxon>Actinomycetes</taxon>
        <taxon>Mycobacteriales</taxon>
        <taxon>Nocardiaceae</taxon>
        <taxon>Rhodococcoides</taxon>
    </lineage>
</organism>
<proteinExistence type="predicted"/>
<evidence type="ECO:0000256" key="1">
    <source>
        <dbReference type="SAM" id="MobiDB-lite"/>
    </source>
</evidence>
<name>A0ABS2KNZ9_9NOCA</name>
<dbReference type="RefSeq" id="WP_204866393.1">
    <property type="nucleotide sequence ID" value="NZ_JAFBBK010000001.1"/>
</dbReference>
<comment type="caution">
    <text evidence="2">The sequence shown here is derived from an EMBL/GenBank/DDBJ whole genome shotgun (WGS) entry which is preliminary data.</text>
</comment>
<feature type="compositionally biased region" description="Low complexity" evidence="1">
    <location>
        <begin position="256"/>
        <end position="271"/>
    </location>
</feature>
<evidence type="ECO:0000313" key="3">
    <source>
        <dbReference type="Proteomes" id="UP000703038"/>
    </source>
</evidence>
<evidence type="ECO:0000313" key="2">
    <source>
        <dbReference type="EMBL" id="MBM7413699.1"/>
    </source>
</evidence>
<dbReference type="Proteomes" id="UP000703038">
    <property type="component" value="Unassembled WGS sequence"/>
</dbReference>
<reference evidence="2 3" key="1">
    <citation type="submission" date="2021-01" db="EMBL/GenBank/DDBJ databases">
        <title>Genomics of switchgrass bacterial isolates.</title>
        <authorList>
            <person name="Shade A."/>
        </authorList>
    </citation>
    <scope>NUCLEOTIDE SEQUENCE [LARGE SCALE GENOMIC DNA]</scope>
    <source>
        <strain evidence="2 3">PvP111</strain>
    </source>
</reference>
<keyword evidence="3" id="KW-1185">Reference proteome</keyword>
<feature type="compositionally biased region" description="Basic and acidic residues" evidence="1">
    <location>
        <begin position="209"/>
        <end position="220"/>
    </location>
</feature>
<evidence type="ECO:0008006" key="4">
    <source>
        <dbReference type="Google" id="ProtNLM"/>
    </source>
</evidence>
<gene>
    <name evidence="2" type="ORF">JOE42_000432</name>
</gene>
<feature type="compositionally biased region" description="Basic and acidic residues" evidence="1">
    <location>
        <begin position="333"/>
        <end position="343"/>
    </location>
</feature>
<accession>A0ABS2KNZ9</accession>
<feature type="compositionally biased region" description="Basic residues" evidence="1">
    <location>
        <begin position="241"/>
        <end position="254"/>
    </location>
</feature>
<protein>
    <recommendedName>
        <fullName evidence="4">DUF222 domain-containing protein</fullName>
    </recommendedName>
</protein>
<feature type="region of interest" description="Disordered" evidence="1">
    <location>
        <begin position="206"/>
        <end position="277"/>
    </location>
</feature>